<evidence type="ECO:0000256" key="10">
    <source>
        <dbReference type="ARBA" id="ARBA00022777"/>
    </source>
</evidence>
<feature type="binding site" evidence="16">
    <location>
        <begin position="107"/>
        <end position="110"/>
    </location>
    <ligand>
        <name>substrate</name>
    </ligand>
</feature>
<proteinExistence type="inferred from homology"/>
<keyword evidence="9 16" id="KW-0547">Nucleotide-binding</keyword>
<keyword evidence="13 16" id="KW-0173">Coenzyme A biosynthesis</keyword>
<dbReference type="EC" id="2.7.1.33" evidence="6 16"/>
<dbReference type="GO" id="GO:0015937">
    <property type="term" value="P:coenzyme A biosynthetic process"/>
    <property type="evidence" value="ECO:0007669"/>
    <property type="project" value="UniProtKB-UniRule"/>
</dbReference>
<protein>
    <recommendedName>
        <fullName evidence="15 16">Type III pantothenate kinase</fullName>
        <ecNumber evidence="6 16">2.7.1.33</ecNumber>
    </recommendedName>
    <alternativeName>
        <fullName evidence="16">PanK-III</fullName>
    </alternativeName>
    <alternativeName>
        <fullName evidence="16">Pantothenic acid kinase</fullName>
    </alternativeName>
</protein>
<dbReference type="RefSeq" id="WP_036071768.1">
    <property type="nucleotide sequence ID" value="NZ_SNZK01000005.1"/>
</dbReference>
<comment type="subunit">
    <text evidence="5 16">Homodimer.</text>
</comment>
<dbReference type="InterPro" id="IPR043129">
    <property type="entry name" value="ATPase_NBD"/>
</dbReference>
<keyword evidence="16" id="KW-0479">Metal-binding</keyword>
<evidence type="ECO:0000256" key="2">
    <source>
        <dbReference type="ARBA" id="ARBA00001958"/>
    </source>
</evidence>
<dbReference type="PANTHER" id="PTHR34265:SF1">
    <property type="entry name" value="TYPE III PANTOTHENATE KINASE"/>
    <property type="match status" value="1"/>
</dbReference>
<evidence type="ECO:0000256" key="6">
    <source>
        <dbReference type="ARBA" id="ARBA00012102"/>
    </source>
</evidence>
<evidence type="ECO:0000256" key="7">
    <source>
        <dbReference type="ARBA" id="ARBA00022490"/>
    </source>
</evidence>
<organism evidence="17 18">
    <name type="scientific">Listeria rocourtiae</name>
    <dbReference type="NCBI Taxonomy" id="647910"/>
    <lineage>
        <taxon>Bacteria</taxon>
        <taxon>Bacillati</taxon>
        <taxon>Bacillota</taxon>
        <taxon>Bacilli</taxon>
        <taxon>Bacillales</taxon>
        <taxon>Listeriaceae</taxon>
        <taxon>Listeria</taxon>
    </lineage>
</organism>
<evidence type="ECO:0000256" key="9">
    <source>
        <dbReference type="ARBA" id="ARBA00022741"/>
    </source>
</evidence>
<dbReference type="NCBIfam" id="NF009848">
    <property type="entry name" value="PRK13318.1-6"/>
    <property type="match status" value="1"/>
</dbReference>
<evidence type="ECO:0000256" key="11">
    <source>
        <dbReference type="ARBA" id="ARBA00022840"/>
    </source>
</evidence>
<evidence type="ECO:0000256" key="15">
    <source>
        <dbReference type="ARBA" id="ARBA00040883"/>
    </source>
</evidence>
<dbReference type="NCBIfam" id="NF009847">
    <property type="entry name" value="PRK13318.1-5"/>
    <property type="match status" value="1"/>
</dbReference>
<evidence type="ECO:0000256" key="5">
    <source>
        <dbReference type="ARBA" id="ARBA00011738"/>
    </source>
</evidence>
<dbReference type="GO" id="GO:0005524">
    <property type="term" value="F:ATP binding"/>
    <property type="evidence" value="ECO:0007669"/>
    <property type="project" value="UniProtKB-UniRule"/>
</dbReference>
<dbReference type="GO" id="GO:0005737">
    <property type="term" value="C:cytoplasm"/>
    <property type="evidence" value="ECO:0007669"/>
    <property type="project" value="UniProtKB-SubCell"/>
</dbReference>
<gene>
    <name evidence="16" type="primary">coaX</name>
    <name evidence="17" type="ORF">DFP96_105182</name>
</gene>
<feature type="binding site" evidence="16">
    <location>
        <position position="132"/>
    </location>
    <ligand>
        <name>ATP</name>
        <dbReference type="ChEBI" id="CHEBI:30616"/>
    </ligand>
</feature>
<dbReference type="GO" id="GO:0004594">
    <property type="term" value="F:pantothenate kinase activity"/>
    <property type="evidence" value="ECO:0007669"/>
    <property type="project" value="UniProtKB-UniRule"/>
</dbReference>
<dbReference type="SUPFAM" id="SSF53067">
    <property type="entry name" value="Actin-like ATPase domain"/>
    <property type="match status" value="2"/>
</dbReference>
<keyword evidence="12 16" id="KW-0630">Potassium</keyword>
<evidence type="ECO:0000256" key="14">
    <source>
        <dbReference type="ARBA" id="ARBA00038036"/>
    </source>
</evidence>
<keyword evidence="10 16" id="KW-0418">Kinase</keyword>
<evidence type="ECO:0000256" key="4">
    <source>
        <dbReference type="ARBA" id="ARBA00005225"/>
    </source>
</evidence>
<feature type="active site" description="Proton acceptor" evidence="16">
    <location>
        <position position="109"/>
    </location>
</feature>
<feature type="binding site" evidence="16">
    <location>
        <begin position="6"/>
        <end position="13"/>
    </location>
    <ligand>
        <name>ATP</name>
        <dbReference type="ChEBI" id="CHEBI:30616"/>
    </ligand>
</feature>
<dbReference type="OrthoDB" id="9804707at2"/>
<dbReference type="Proteomes" id="UP000295558">
    <property type="component" value="Unassembled WGS sequence"/>
</dbReference>
<comment type="cofactor">
    <cofactor evidence="16">
        <name>NH4(+)</name>
        <dbReference type="ChEBI" id="CHEBI:28938"/>
    </cofactor>
    <cofactor evidence="16">
        <name>K(+)</name>
        <dbReference type="ChEBI" id="CHEBI:29103"/>
    </cofactor>
    <text evidence="16">A monovalent cation. Ammonium or potassium.</text>
</comment>
<dbReference type="PANTHER" id="PTHR34265">
    <property type="entry name" value="TYPE III PANTOTHENATE KINASE"/>
    <property type="match status" value="1"/>
</dbReference>
<dbReference type="STRING" id="1265846.PROCOU_10598"/>
<keyword evidence="18" id="KW-1185">Reference proteome</keyword>
<dbReference type="Gene3D" id="3.30.420.40">
    <property type="match status" value="2"/>
</dbReference>
<reference evidence="17 18" key="1">
    <citation type="submission" date="2019-03" db="EMBL/GenBank/DDBJ databases">
        <title>Genomic Encyclopedia of Type Strains, Phase III (KMG-III): the genomes of soil and plant-associated and newly described type strains.</title>
        <authorList>
            <person name="Whitman W."/>
        </authorList>
    </citation>
    <scope>NUCLEOTIDE SEQUENCE [LARGE SCALE GENOMIC DNA]</scope>
    <source>
        <strain evidence="17 18">CECT 7972</strain>
    </source>
</reference>
<accession>A0A4V3DPQ5</accession>
<dbReference type="EMBL" id="SNZK01000005">
    <property type="protein sequence ID" value="TDR53256.1"/>
    <property type="molecule type" value="Genomic_DNA"/>
</dbReference>
<feature type="binding site" evidence="16">
    <location>
        <position position="129"/>
    </location>
    <ligand>
        <name>K(+)</name>
        <dbReference type="ChEBI" id="CHEBI:29103"/>
    </ligand>
</feature>
<dbReference type="HAMAP" id="MF_01274">
    <property type="entry name" value="Pantothen_kinase_3"/>
    <property type="match status" value="1"/>
</dbReference>
<dbReference type="AlphaFoldDB" id="A0A4V3DPQ5"/>
<feature type="binding site" evidence="16">
    <location>
        <position position="184"/>
    </location>
    <ligand>
        <name>substrate</name>
    </ligand>
</feature>
<comment type="subcellular location">
    <subcellularLocation>
        <location evidence="3 16">Cytoplasm</location>
    </subcellularLocation>
</comment>
<evidence type="ECO:0000256" key="12">
    <source>
        <dbReference type="ARBA" id="ARBA00022958"/>
    </source>
</evidence>
<evidence type="ECO:0000256" key="3">
    <source>
        <dbReference type="ARBA" id="ARBA00004496"/>
    </source>
</evidence>
<keyword evidence="7 16" id="KW-0963">Cytoplasm</keyword>
<comment type="caution">
    <text evidence="16">Lacks conserved residue(s) required for the propagation of feature annotation.</text>
</comment>
<dbReference type="UniPathway" id="UPA00241">
    <property type="reaction ID" value="UER00352"/>
</dbReference>
<sequence length="264" mass="29082">MILVIDVGNTNITIGVYEDKELRKHWRMTTDRHRTSDELGMMVLDFFQYGDISPKAIKGIIISSVVPPIMHSLEAMCYKYFEIRPLVVGPGIKTGLNLQVDNPREVGSDRIVNAVATIEEYGAPAIIVDFGTATTFCYIDEKSRYHGGAIAPGIMISTEALYNRAAKLPRVDITEATKVIGKSTVTSMQAGIYYGFIGQFEGIVRAMKEQANTEPTIVATGGLARLISGKSDITDIVDPFLTLKGLRILYERNQLNNKGVNDSE</sequence>
<dbReference type="InterPro" id="IPR004619">
    <property type="entry name" value="Type_III_PanK"/>
</dbReference>
<name>A0A4V3DPQ5_9LIST</name>
<dbReference type="NCBIfam" id="NF009843">
    <property type="entry name" value="PRK13318.1-1"/>
    <property type="match status" value="1"/>
</dbReference>
<keyword evidence="8 16" id="KW-0808">Transferase</keyword>
<evidence type="ECO:0000313" key="18">
    <source>
        <dbReference type="Proteomes" id="UP000295558"/>
    </source>
</evidence>
<dbReference type="Pfam" id="PF03309">
    <property type="entry name" value="Pan_kinase"/>
    <property type="match status" value="1"/>
</dbReference>
<evidence type="ECO:0000256" key="8">
    <source>
        <dbReference type="ARBA" id="ARBA00022679"/>
    </source>
</evidence>
<comment type="function">
    <text evidence="16">Catalyzes the phosphorylation of pantothenate (Pan), the first step in CoA biosynthesis.</text>
</comment>
<dbReference type="CDD" id="cd24015">
    <property type="entry name" value="ASKHA_NBD_PanK-III"/>
    <property type="match status" value="1"/>
</dbReference>
<evidence type="ECO:0000256" key="16">
    <source>
        <dbReference type="HAMAP-Rule" id="MF_01274"/>
    </source>
</evidence>
<evidence type="ECO:0000313" key="17">
    <source>
        <dbReference type="EMBL" id="TDR53256.1"/>
    </source>
</evidence>
<evidence type="ECO:0000256" key="13">
    <source>
        <dbReference type="ARBA" id="ARBA00022993"/>
    </source>
</evidence>
<comment type="pathway">
    <text evidence="4 16">Cofactor biosynthesis; coenzyme A biosynthesis; CoA from (R)-pantothenate: step 1/5.</text>
</comment>
<comment type="similarity">
    <text evidence="14 16">Belongs to the type III pantothenate kinase family.</text>
</comment>
<dbReference type="GO" id="GO:0046872">
    <property type="term" value="F:metal ion binding"/>
    <property type="evidence" value="ECO:0007669"/>
    <property type="project" value="UniProtKB-KW"/>
</dbReference>
<comment type="cofactor">
    <cofactor evidence="2">
        <name>K(+)</name>
        <dbReference type="ChEBI" id="CHEBI:29103"/>
    </cofactor>
</comment>
<evidence type="ECO:0000256" key="1">
    <source>
        <dbReference type="ARBA" id="ARBA00001206"/>
    </source>
</evidence>
<comment type="caution">
    <text evidence="17">The sequence shown here is derived from an EMBL/GenBank/DDBJ whole genome shotgun (WGS) entry which is preliminary data.</text>
</comment>
<keyword evidence="11 16" id="KW-0067">ATP-binding</keyword>
<comment type="catalytic activity">
    <reaction evidence="1 16">
        <text>(R)-pantothenate + ATP = (R)-4'-phosphopantothenate + ADP + H(+)</text>
        <dbReference type="Rhea" id="RHEA:16373"/>
        <dbReference type="ChEBI" id="CHEBI:10986"/>
        <dbReference type="ChEBI" id="CHEBI:15378"/>
        <dbReference type="ChEBI" id="CHEBI:29032"/>
        <dbReference type="ChEBI" id="CHEBI:30616"/>
        <dbReference type="ChEBI" id="CHEBI:456216"/>
        <dbReference type="EC" id="2.7.1.33"/>
    </reaction>
</comment>
<dbReference type="NCBIfam" id="TIGR00671">
    <property type="entry name" value="baf"/>
    <property type="match status" value="1"/>
</dbReference>
<dbReference type="NCBIfam" id="NF009855">
    <property type="entry name" value="PRK13321.1"/>
    <property type="match status" value="1"/>
</dbReference>